<dbReference type="SUPFAM" id="SSF52540">
    <property type="entry name" value="P-loop containing nucleoside triphosphate hydrolases"/>
    <property type="match status" value="1"/>
</dbReference>
<dbReference type="NCBIfam" id="TIGR03743">
    <property type="entry name" value="SXT_TraD"/>
    <property type="match status" value="1"/>
</dbReference>
<sequence>MRNKYPVEALLRPAVEYFSAVGLLLIALLCLIMPEILFLTPASSYALAAALIMRALFRYMDGREITAYKKNLKKLPTYVIRPQDIPKSPDYLIIGKGFDWLPKHTQRLYDANSTEGKELLEDSMWYMYGRRIQQWASTTKRAYFLAKLLNKQSILNPWKPLPPVGGSTLVHGIELDETTIVLDQDERNGHTGVYGTTRVGKTRVCEYYIAQDCSKKNNVVVCVDPKGDQGLFKRCFIEAKRNNRNFYFIHLGFPDVSCRYNAIGSFSRISEVATRATSGISGEGSSAAFKEFCWRFANIISQARVRLGERPSYEQLAQDIVDIEPLYQRYFLWFMRNKYPSTDWEKELRILEKSKEFKPSKVMMGKQRRSAAIDNIITKRKIFDPVLAGLLSCVRYDKTYFDKIVASLLPQLERLTSGRLSELISPDYSDLDDNRPIIDWMTIIRQNAVVYVGLDAMTDIATSSTFANAFFADLLSTSGFLYKHGYELGLYGGNKGLLPTIDMHNDEFNEYCGCFGPLLNKAGGSGIRTTNYTQVRSDLVVGTQSPDKAAVLEGNMNTLIMMRVKGKQTAELLTDQIAKCQINQFTTVSGANDSSDVNNSIHFTSKNEDRRTSVETELISVENIMQQPKGQAFILQKGSKLSHVRFPLINDNADNIKLPSYLEDMCEEMATKYNTGNEWWKYAPGAEHNELKPITNDEQEAMIGLSACMNLVYKELGVSTEEQIAEVAE</sequence>
<comment type="caution">
    <text evidence="2">The sequence shown here is derived from an EMBL/GenBank/DDBJ whole genome shotgun (WGS) entry which is preliminary data.</text>
</comment>
<dbReference type="RefSeq" id="WP_052957435.1">
    <property type="nucleotide sequence ID" value="NZ_JZTB01000014.1"/>
</dbReference>
<organism evidence="2 3">
    <name type="scientific">Photobacterium kishitanii</name>
    <dbReference type="NCBI Taxonomy" id="318456"/>
    <lineage>
        <taxon>Bacteria</taxon>
        <taxon>Pseudomonadati</taxon>
        <taxon>Pseudomonadota</taxon>
        <taxon>Gammaproteobacteria</taxon>
        <taxon>Vibrionales</taxon>
        <taxon>Vibrionaceae</taxon>
        <taxon>Photobacterium</taxon>
    </lineage>
</organism>
<proteinExistence type="predicted"/>
<evidence type="ECO:0000313" key="2">
    <source>
        <dbReference type="EMBL" id="PSX44011.1"/>
    </source>
</evidence>
<dbReference type="InterPro" id="IPR022458">
    <property type="entry name" value="Conjugative_coupling_TraG/TraD"/>
</dbReference>
<feature type="domain" description="TraD/TraG TraM recognition site" evidence="1">
    <location>
        <begin position="506"/>
        <end position="628"/>
    </location>
</feature>
<dbReference type="EMBL" id="PYOZ01000010">
    <property type="protein sequence ID" value="PSX44011.1"/>
    <property type="molecule type" value="Genomic_DNA"/>
</dbReference>
<dbReference type="Gene3D" id="3.40.50.300">
    <property type="entry name" value="P-loop containing nucleotide triphosphate hydrolases"/>
    <property type="match status" value="2"/>
</dbReference>
<dbReference type="InterPro" id="IPR032689">
    <property type="entry name" value="TraG-D_C"/>
</dbReference>
<dbReference type="InterPro" id="IPR027417">
    <property type="entry name" value="P-loop_NTPase"/>
</dbReference>
<gene>
    <name evidence="2" type="primary">traD</name>
    <name evidence="2" type="ORF">C0W53_15375</name>
</gene>
<keyword evidence="3" id="KW-1185">Reference proteome</keyword>
<evidence type="ECO:0000259" key="1">
    <source>
        <dbReference type="Pfam" id="PF12696"/>
    </source>
</evidence>
<dbReference type="Proteomes" id="UP000240728">
    <property type="component" value="Unassembled WGS sequence"/>
</dbReference>
<dbReference type="InterPro" id="IPR022503">
    <property type="entry name" value="Conj_coupling_TraG/TraD_PFGI-1"/>
</dbReference>
<accession>A0AAX0YVY1</accession>
<name>A0AAX0YVY1_9GAMM</name>
<evidence type="ECO:0000313" key="3">
    <source>
        <dbReference type="Proteomes" id="UP000240728"/>
    </source>
</evidence>
<dbReference type="Pfam" id="PF12696">
    <property type="entry name" value="TraG-D_C"/>
    <property type="match status" value="1"/>
</dbReference>
<reference evidence="2 3" key="1">
    <citation type="submission" date="2018-01" db="EMBL/GenBank/DDBJ databases">
        <title>Whole genome sequencing of Histamine producing bacteria.</title>
        <authorList>
            <person name="Butler K."/>
        </authorList>
    </citation>
    <scope>NUCLEOTIDE SEQUENCE [LARGE SCALE GENOMIC DNA]</scope>
    <source>
        <strain evidence="2 3">A1-4</strain>
    </source>
</reference>
<dbReference type="NCBIfam" id="TIGR03754">
    <property type="entry name" value="conj_TOL_TraD"/>
    <property type="match status" value="1"/>
</dbReference>
<protein>
    <submittedName>
        <fullName evidence="2">Conjugative coupling factor TraD, PFGI-1 class</fullName>
    </submittedName>
</protein>
<dbReference type="AlphaFoldDB" id="A0AAX0YVY1"/>